<proteinExistence type="predicted"/>
<gene>
    <name evidence="2" type="ORF">NCTC10060_00022</name>
</gene>
<reference evidence="2 3" key="1">
    <citation type="submission" date="2018-06" db="EMBL/GenBank/DDBJ databases">
        <authorList>
            <consortium name="Pathogen Informatics"/>
            <person name="Doyle S."/>
        </authorList>
    </citation>
    <scope>NUCLEOTIDE SEQUENCE [LARGE SCALE GENOMIC DNA]</scope>
    <source>
        <strain evidence="2 3">NCTC10060</strain>
    </source>
</reference>
<protein>
    <submittedName>
        <fullName evidence="2">Uncharacterized protein</fullName>
    </submittedName>
</protein>
<evidence type="ECO:0000313" key="3">
    <source>
        <dbReference type="Proteomes" id="UP000254633"/>
    </source>
</evidence>
<accession>A0A379TTK2</accession>
<keyword evidence="1" id="KW-1133">Transmembrane helix</keyword>
<dbReference type="RefSeq" id="WP_079911778.1">
    <property type="nucleotide sequence ID" value="NZ_DACWWF010000017.1"/>
</dbReference>
<keyword evidence="1" id="KW-0812">Transmembrane</keyword>
<dbReference type="Proteomes" id="UP000254633">
    <property type="component" value="Unassembled WGS sequence"/>
</dbReference>
<dbReference type="EMBL" id="UGXH01000001">
    <property type="protein sequence ID" value="SUG52995.1"/>
    <property type="molecule type" value="Genomic_DNA"/>
</dbReference>
<evidence type="ECO:0000313" key="2">
    <source>
        <dbReference type="EMBL" id="SUG52995.1"/>
    </source>
</evidence>
<feature type="transmembrane region" description="Helical" evidence="1">
    <location>
        <begin position="52"/>
        <end position="73"/>
    </location>
</feature>
<feature type="transmembrane region" description="Helical" evidence="1">
    <location>
        <begin position="7"/>
        <end position="25"/>
    </location>
</feature>
<dbReference type="AlphaFoldDB" id="A0A379TTK2"/>
<name>A0A379TTK2_SALDZ</name>
<sequence length="76" mass="8357">MFKKAKIYKAIISIIALFSFVKWGLDPNVICRVASETPQVCGYSEHGVVMNAFGSGFAFILTAMAAAILTLWVRKD</sequence>
<organism evidence="2 3">
    <name type="scientific">Salmonella diarizonae</name>
    <dbReference type="NCBI Taxonomy" id="59204"/>
    <lineage>
        <taxon>Bacteria</taxon>
        <taxon>Pseudomonadati</taxon>
        <taxon>Pseudomonadota</taxon>
        <taxon>Gammaproteobacteria</taxon>
        <taxon>Enterobacterales</taxon>
        <taxon>Enterobacteriaceae</taxon>
        <taxon>Salmonella</taxon>
    </lineage>
</organism>
<evidence type="ECO:0000256" key="1">
    <source>
        <dbReference type="SAM" id="Phobius"/>
    </source>
</evidence>
<keyword evidence="1" id="KW-0472">Membrane</keyword>